<comment type="subcellular location">
    <subcellularLocation>
        <location evidence="2">Cell outer membrane</location>
    </subcellularLocation>
    <subcellularLocation>
        <location evidence="1">Cell surface</location>
    </subcellularLocation>
</comment>
<feature type="domain" description="Trimeric autotransporter adhesin YadA-like head" evidence="13">
    <location>
        <begin position="146"/>
        <end position="170"/>
    </location>
</feature>
<feature type="domain" description="Trimeric autotransporter adhesin YadA-like head" evidence="13">
    <location>
        <begin position="1777"/>
        <end position="1803"/>
    </location>
</feature>
<feature type="domain" description="Trimeric autotransporter adhesin YadA-like head" evidence="13">
    <location>
        <begin position="196"/>
        <end position="222"/>
    </location>
</feature>
<feature type="domain" description="Trimeric autotransporter adhesin YadA-like stalk" evidence="14">
    <location>
        <begin position="1855"/>
        <end position="1887"/>
    </location>
</feature>
<evidence type="ECO:0000256" key="9">
    <source>
        <dbReference type="ARBA" id="ARBA00023136"/>
    </source>
</evidence>
<feature type="domain" description="Trimeric autotransporter adhesin YadA-like C-terminal membrane anchor" evidence="12">
    <location>
        <begin position="2400"/>
        <end position="2460"/>
    </location>
</feature>
<sequence length="2460" mass="237161">MNRTYKTIWSAASGTWVAVGENTHARGKPSSSTRSLTRSIAAAGLAAAGVFAYLPEARATTYGPENCNLGSAVGPDGITSVPGSAPADGSGLWSNVIGCSAKGGGYQGVQVLGFNATATGSGATVLGYASSGAARGTAVGMQARGSGMGSTAIGQWTRATGASSVAIGGNISSNTEAAGAQALGNDSVAISGQSRARGSESIAIGVRSEARRNGDVAIGSDSVADGTVNNLAAVAVGRGAIAVGEDALALGNSSNAQVNYGAAIGNFATVTARNATAIGNSAKSGGVAATAIGNFSNAAAANAVAIGGGGQPGSFAGAQATGVGAVALGGNNVRGAVSAAASGIALGGESNVEAGADSGIAIGRGAQVLDAADYGIAQGDGATARSQNDIAIGRNAATAADSDGNNIALGNGVATGDQGHNVAIGSGATTANASSATGGAVAIGRDQRAIGNGAVALGDPNTANGTGAVALGAENIAAGDETGDTASNGAVAIGNGNRAIGQGSIALGNGSTTSDAGSIALGDTASASAANAIAMGSGANAANAGDVALGAQSRTEAAVATASTTIDGQTYQFAGISPDSTVSVGDAGAERTITNVAAGRINANSTDAINGSQLFATNQAIETVSDSAVKYDQNPDGTVNYESVTLNPGGDPARLGNVAAGDVSATSTDAVNGSQLYETNQNVTQMGDTITNIAGDTSQANTDANGMGIRYVRTNEAGLAQSDASAQGQGSTAVGYNATATADSALAIGREAQASHAGSVALGANAVADGATLGSTAYNPGAGTVAGPSPVGEVSIGSAGAERRITNVAAGATDTDAVNVSQLKSLATDVGNLGDRAVQYDGNPGDPKDSITLAGPASTDGGATGGTRITNVAQGDVSANSTDAVNGSQLYETNQQVAENATNINQIGDTITNIAGDTSQANTDANGMGIRYVRTNEAGLAQSDASAQGQGSTAVGYNATATADSALAIGREAQASHAGSVALGANAVADGATLGSTAYNPGAGTVAGPSPVGEVSIGSAGAERRITNVAAGATDTDAVNVSQLKSLATDVGNLGDRAVQYDGNPGDPKDSITLAGPASTDGGATGGTRITNVAQGDVSANSTDAVNGSQLYETNQQVAENATNINQIGDTITNIAGDTSQANTDANGMGIRYVRTNEAGLAQSDASAQGQGSTAVGYNATATADSALAIGSEAQASHAGSVALGANAVADGATLGSAAYNPGTGTVAGLSPVGEVSIGSAGEERRITNVAAGATDTDAVNVSQLKSLATDVGNLGDRAVQYDGNPGDPKDSITLAGPASTDGGATGGTRITNVAQGDVSANSTDAVNGSQLYETNQNVTQMGDTITNIAGDTSQANTDANGMGIRYVRTNEAGLAQSDASAQGQGSTAVGYNATATADSALAIGRGAQATESGSVALGSGSVSGRALAPASGSIAAGSGGALVPFNTTDRTLQGAVSVGSNSTYRQITNVADGTEEHDAATVRQLTGAIESVTVTGTRYFHANSTEPDSLAAGAESIAIGPQTVVNSDSGVGIGDRAVVEQNAPGGIALGQQARTVMADGIAIGTQALANAEQGVAIGTSSSVSVGGGVALGAGSIANTAAGVAGYVPPGADSAGIDATRSKLAAVSIGDVAAGEYRQINGVAAGTVDTDAVNVSQLKAVVSNVSELAAGVVKYDTNPDGTVNYESVTLNPGGDPARLGNVAAGDVSATSTDAVNGSQLYETNQQVAENATNINQIGDTITYIAGDTSQANTDANGMGIRYVRTNEAGLAQSDASAQGQGSTAVGYNATATADSALAIGREAQASHAGSVALGANAVADGASLGSAAYNPGTGTVAGLSPVGEVSIGSAGAERRITNVAAGAIDTDAVNVSQLKAVDSKFQDLVDTDTGIKYFHANSLAADSRALGAESVAIGPRALANAEEAIALGNAAEATGTGAISLGSGSQVSGQRAASFGAGNNISGAGAFSLGNNNNVVAANAFVLGSGVSILDSSLSGAVVLGNGSSVTAASATRGATINGVEYAYAGGDPAAGDVLSVGSAAAPRQIQNVAAGRIAIDSTDAVNGSQLYATHQAIDSLGATVNSIANGGAGVKYFHANGGASAAMPDSQANGLGSVAAGPNAIASGANSVAMGNGAAANKDGDVALGAGSIADRGSESYTGKYSGAQNDTAGTVSVGAPGAERTVSNVADGRNATDAVNVRQLEGAVKEANDYTDKRITEVAGSVVEVGDKINKIDNRVTVVEGDVANIKNGADGMFQVSQDGTPPPAPTASGKNAVAGGAGAVASGKDSTAVGNGAQATGAGATAIGQGSNASGSNAVALGAGSEAARDNSVSVGAVGSERQIINVAPGTAGTDAANINQLREVESGLSTQVAGVRRDLQRLDSRLSAGIAGAMAMSGLPQAYLPGKSMFSMGGATWRGESGFAMGLSTVSDNGRWVVKGLANSTSRGDLGAAVGVGYQW</sequence>
<feature type="domain" description="Trimeric autotransporter adhesin YadA-like head" evidence="13">
    <location>
        <begin position="373"/>
        <end position="396"/>
    </location>
</feature>
<dbReference type="Gene3D" id="2.150.10.10">
    <property type="entry name" value="Serralysin-like metalloprotease, C-terminal"/>
    <property type="match status" value="13"/>
</dbReference>
<feature type="domain" description="Trimeric autotransporter adhesin YadA-like stalk" evidence="14">
    <location>
        <begin position="1701"/>
        <end position="1741"/>
    </location>
</feature>
<dbReference type="Pfam" id="PF03895">
    <property type="entry name" value="YadA_anchor"/>
    <property type="match status" value="1"/>
</dbReference>
<feature type="region of interest" description="Disordered" evidence="11">
    <location>
        <begin position="2257"/>
        <end position="2281"/>
    </location>
</feature>
<dbReference type="InterPro" id="IPR008640">
    <property type="entry name" value="Adhesin_Head_dom"/>
</dbReference>
<name>A0A6S6Z9W6_9BURK</name>
<evidence type="ECO:0000259" key="13">
    <source>
        <dbReference type="Pfam" id="PF05658"/>
    </source>
</evidence>
<evidence type="ECO:0000256" key="6">
    <source>
        <dbReference type="ARBA" id="ARBA00022692"/>
    </source>
</evidence>
<feature type="domain" description="Trimeric autotransporter adhesin YadA-like head" evidence="13">
    <location>
        <begin position="2109"/>
        <end position="2135"/>
    </location>
</feature>
<evidence type="ECO:0000313" key="16">
    <source>
        <dbReference type="EMBL" id="CAB3669772.1"/>
    </source>
</evidence>
<evidence type="ECO:0000259" key="12">
    <source>
        <dbReference type="Pfam" id="PF03895"/>
    </source>
</evidence>
<dbReference type="InterPro" id="IPR024973">
    <property type="entry name" value="ESPR"/>
</dbReference>
<feature type="domain" description="Trimeric autotransporter adhesin YadA-like stalk" evidence="14">
    <location>
        <begin position="1467"/>
        <end position="1506"/>
    </location>
</feature>
<feature type="domain" description="Trimeric autotransporter adhesin YadA-like stalk" evidence="14">
    <location>
        <begin position="593"/>
        <end position="628"/>
    </location>
</feature>
<protein>
    <recommendedName>
        <fullName evidence="18">YadA-like family protein</fullName>
    </recommendedName>
</protein>
<dbReference type="EMBL" id="CADIJX010000004">
    <property type="protein sequence ID" value="CAB3669772.1"/>
    <property type="molecule type" value="Genomic_DNA"/>
</dbReference>
<feature type="domain" description="Trimeric autotransporter adhesin YadA-like stalk" evidence="14">
    <location>
        <begin position="2184"/>
        <end position="2222"/>
    </location>
</feature>
<evidence type="ECO:0000256" key="11">
    <source>
        <dbReference type="SAM" id="MobiDB-lite"/>
    </source>
</evidence>
<dbReference type="Gene3D" id="3.30.1300.30">
    <property type="entry name" value="GSPII I/J protein-like"/>
    <property type="match status" value="1"/>
</dbReference>
<evidence type="ECO:0000259" key="15">
    <source>
        <dbReference type="Pfam" id="PF13018"/>
    </source>
</evidence>
<keyword evidence="17" id="KW-1185">Reference proteome</keyword>
<keyword evidence="10" id="KW-0998">Cell outer membrane</keyword>
<proteinExistence type="inferred from homology"/>
<evidence type="ECO:0000256" key="4">
    <source>
        <dbReference type="ARBA" id="ARBA00022448"/>
    </source>
</evidence>
<feature type="domain" description="Trimeric autotransporter adhesin YadA-like head" evidence="13">
    <location>
        <begin position="1168"/>
        <end position="1194"/>
    </location>
</feature>
<dbReference type="SUPFAM" id="SSF54523">
    <property type="entry name" value="Pili subunits"/>
    <property type="match status" value="1"/>
</dbReference>
<keyword evidence="5" id="KW-1134">Transmembrane beta strand</keyword>
<dbReference type="GO" id="GO:0009279">
    <property type="term" value="C:cell outer membrane"/>
    <property type="evidence" value="ECO:0007669"/>
    <property type="project" value="UniProtKB-SubCell"/>
</dbReference>
<reference evidence="16 17" key="1">
    <citation type="submission" date="2020-04" db="EMBL/GenBank/DDBJ databases">
        <authorList>
            <person name="De Canck E."/>
        </authorList>
    </citation>
    <scope>NUCLEOTIDE SEQUENCE [LARGE SCALE GENOMIC DNA]</scope>
    <source>
        <strain evidence="16 17">LMG 3431</strain>
    </source>
</reference>
<feature type="domain" description="Trimeric autotransporter adhesin YadA-like stalk" evidence="14">
    <location>
        <begin position="2342"/>
        <end position="2371"/>
    </location>
</feature>
<feature type="domain" description="Trimeric autotransporter adhesin YadA-like head" evidence="13">
    <location>
        <begin position="1560"/>
        <end position="1582"/>
    </location>
</feature>
<dbReference type="SUPFAM" id="SSF101967">
    <property type="entry name" value="Adhesin YadA, collagen-binding domain"/>
    <property type="match status" value="17"/>
</dbReference>
<feature type="domain" description="Trimeric autotransporter adhesin YadA-like head" evidence="13">
    <location>
        <begin position="947"/>
        <end position="973"/>
    </location>
</feature>
<feature type="domain" description="Trimeric autotransporter adhesin YadA-like head" evidence="13">
    <location>
        <begin position="499"/>
        <end position="523"/>
    </location>
</feature>
<keyword evidence="4" id="KW-0813">Transport</keyword>
<dbReference type="Pfam" id="PF05662">
    <property type="entry name" value="YadA_stalk"/>
    <property type="match status" value="15"/>
</dbReference>
<evidence type="ECO:0000256" key="1">
    <source>
        <dbReference type="ARBA" id="ARBA00004241"/>
    </source>
</evidence>
<comment type="similarity">
    <text evidence="3">Belongs to the autotransporter-2 (AT-2) (TC 1.B.40) family.</text>
</comment>
<feature type="domain" description="Trimeric autotransporter adhesin YadA-like stalk" evidence="14">
    <location>
        <begin position="804"/>
        <end position="838"/>
    </location>
</feature>
<feature type="domain" description="Trimeric autotransporter adhesin YadA-like head" evidence="13">
    <location>
        <begin position="2312"/>
        <end position="2336"/>
    </location>
</feature>
<dbReference type="CDD" id="cd12820">
    <property type="entry name" value="LbR_YadA-like"/>
    <property type="match status" value="1"/>
</dbReference>
<dbReference type="InterPro" id="IPR011049">
    <property type="entry name" value="Serralysin-like_metalloprot_C"/>
</dbReference>
<gene>
    <name evidence="16" type="ORF">LMG3431_03797</name>
</gene>
<evidence type="ECO:0000259" key="14">
    <source>
        <dbReference type="Pfam" id="PF05662"/>
    </source>
</evidence>
<keyword evidence="6" id="KW-0812">Transmembrane</keyword>
<feature type="domain" description="Trimeric autotransporter adhesin YadA-like head" evidence="13">
    <location>
        <begin position="1905"/>
        <end position="1930"/>
    </location>
</feature>
<evidence type="ECO:0000256" key="3">
    <source>
        <dbReference type="ARBA" id="ARBA00005848"/>
    </source>
</evidence>
<dbReference type="Pfam" id="PF05658">
    <property type="entry name" value="YadA_head"/>
    <property type="match status" value="16"/>
</dbReference>
<dbReference type="Gene3D" id="6.10.250.2040">
    <property type="match status" value="2"/>
</dbReference>
<dbReference type="InterPro" id="IPR045584">
    <property type="entry name" value="Pilin-like"/>
</dbReference>
<organism evidence="16 17">
    <name type="scientific">Achromobacter pestifer</name>
    <dbReference type="NCBI Taxonomy" id="1353889"/>
    <lineage>
        <taxon>Bacteria</taxon>
        <taxon>Pseudomonadati</taxon>
        <taxon>Pseudomonadota</taxon>
        <taxon>Betaproteobacteria</taxon>
        <taxon>Burkholderiales</taxon>
        <taxon>Alcaligenaceae</taxon>
        <taxon>Achromobacter</taxon>
    </lineage>
</organism>
<feature type="domain" description="Trimeric autotransporter adhesin YadA-like stalk" evidence="14">
    <location>
        <begin position="1025"/>
        <end position="1059"/>
    </location>
</feature>
<feature type="domain" description="Trimeric autotransporter adhesin YadA-like stalk" evidence="14">
    <location>
        <begin position="868"/>
        <end position="910"/>
    </location>
</feature>
<keyword evidence="9" id="KW-0472">Membrane</keyword>
<evidence type="ECO:0000313" key="17">
    <source>
        <dbReference type="Proteomes" id="UP000494108"/>
    </source>
</evidence>
<evidence type="ECO:0000256" key="2">
    <source>
        <dbReference type="ARBA" id="ARBA00004442"/>
    </source>
</evidence>
<feature type="compositionally biased region" description="Low complexity" evidence="11">
    <location>
        <begin position="2270"/>
        <end position="2281"/>
    </location>
</feature>
<evidence type="ECO:0008006" key="18">
    <source>
        <dbReference type="Google" id="ProtNLM"/>
    </source>
</evidence>
<evidence type="ECO:0000256" key="5">
    <source>
        <dbReference type="ARBA" id="ARBA00022452"/>
    </source>
</evidence>
<keyword evidence="7" id="KW-0732">Signal</keyword>
<feature type="domain" description="Trimeric autotransporter adhesin YadA-like head" evidence="13">
    <location>
        <begin position="449"/>
        <end position="474"/>
    </location>
</feature>
<feature type="domain" description="Trimeric autotransporter adhesin YadA-like head" evidence="13">
    <location>
        <begin position="726"/>
        <end position="752"/>
    </location>
</feature>
<dbReference type="InterPro" id="IPR008635">
    <property type="entry name" value="Coiled_stalk_dom"/>
</dbReference>
<feature type="domain" description="Trimeric autotransporter adhesin YadA-like stalk" evidence="14">
    <location>
        <begin position="1089"/>
        <end position="1131"/>
    </location>
</feature>
<feature type="domain" description="Trimeric autotransporter adhesin YadA-like stalk" evidence="14">
    <location>
        <begin position="2045"/>
        <end position="2087"/>
    </location>
</feature>
<feature type="domain" description="Trimeric autotransporter adhesin YadA-like stalk" evidence="14">
    <location>
        <begin position="657"/>
        <end position="696"/>
    </location>
</feature>
<dbReference type="GO" id="GO:0009986">
    <property type="term" value="C:cell surface"/>
    <property type="evidence" value="ECO:0007669"/>
    <property type="project" value="UniProtKB-SubCell"/>
</dbReference>
<dbReference type="Proteomes" id="UP000494108">
    <property type="component" value="Unassembled WGS sequence"/>
</dbReference>
<feature type="domain" description="Trimeric autotransporter adhesin YadA-like head" evidence="13">
    <location>
        <begin position="1382"/>
        <end position="1408"/>
    </location>
</feature>
<evidence type="ECO:0000256" key="7">
    <source>
        <dbReference type="ARBA" id="ARBA00022729"/>
    </source>
</evidence>
<dbReference type="InterPro" id="IPR005594">
    <property type="entry name" value="YadA_C"/>
</dbReference>
<feature type="domain" description="Trimeric autotransporter adhesin YadA-like head" evidence="13">
    <location>
        <begin position="2284"/>
        <end position="2310"/>
    </location>
</feature>
<evidence type="ECO:0000256" key="10">
    <source>
        <dbReference type="ARBA" id="ARBA00023237"/>
    </source>
</evidence>
<keyword evidence="8" id="KW-0653">Protein transport</keyword>
<feature type="domain" description="Trimeric autotransporter adhesin YadA-like stalk" evidence="14">
    <location>
        <begin position="1246"/>
        <end position="1280"/>
    </location>
</feature>
<dbReference type="Gene3D" id="1.20.5.170">
    <property type="match status" value="6"/>
</dbReference>
<feature type="domain" description="Trimeric autotransporter adhesin YadA-like stalk" evidence="14">
    <location>
        <begin position="1639"/>
        <end position="1668"/>
    </location>
</feature>
<evidence type="ECO:0000256" key="8">
    <source>
        <dbReference type="ARBA" id="ARBA00022927"/>
    </source>
</evidence>
<feature type="domain" description="ESPR" evidence="15">
    <location>
        <begin position="1"/>
        <end position="48"/>
    </location>
</feature>
<dbReference type="Pfam" id="PF13018">
    <property type="entry name" value="ESPR"/>
    <property type="match status" value="1"/>
</dbReference>
<feature type="domain" description="Trimeric autotransporter adhesin YadA-like stalk" evidence="14">
    <location>
        <begin position="1310"/>
        <end position="1352"/>
    </location>
</feature>
<feature type="domain" description="Trimeric autotransporter adhesin YadA-like head" evidence="13">
    <location>
        <begin position="233"/>
        <end position="254"/>
    </location>
</feature>
<accession>A0A6S6Z9W6</accession>
<dbReference type="GO" id="GO:0015031">
    <property type="term" value="P:protein transport"/>
    <property type="evidence" value="ECO:0007669"/>
    <property type="project" value="UniProtKB-KW"/>
</dbReference>